<dbReference type="Proteomes" id="UP001139887">
    <property type="component" value="Unassembled WGS sequence"/>
</dbReference>
<feature type="compositionally biased region" description="Polar residues" evidence="11">
    <location>
        <begin position="512"/>
        <end position="531"/>
    </location>
</feature>
<dbReference type="PROSITE" id="PS00028">
    <property type="entry name" value="ZINC_FINGER_C2H2_1"/>
    <property type="match status" value="2"/>
</dbReference>
<evidence type="ECO:0000256" key="10">
    <source>
        <dbReference type="PROSITE-ProRule" id="PRU00042"/>
    </source>
</evidence>
<gene>
    <name evidence="13" type="ORF">IWW36_004461</name>
</gene>
<dbReference type="Gene3D" id="3.30.160.60">
    <property type="entry name" value="Classic Zinc Finger"/>
    <property type="match status" value="2"/>
</dbReference>
<dbReference type="SMART" id="SM00424">
    <property type="entry name" value="STE"/>
    <property type="match status" value="1"/>
</dbReference>
<protein>
    <recommendedName>
        <fullName evidence="12">C2H2-type domain-containing protein</fullName>
    </recommendedName>
</protein>
<evidence type="ECO:0000256" key="2">
    <source>
        <dbReference type="ARBA" id="ARBA00022723"/>
    </source>
</evidence>
<feature type="compositionally biased region" description="Polar residues" evidence="11">
    <location>
        <begin position="1041"/>
        <end position="1052"/>
    </location>
</feature>
<sequence>MRHTCLDLAEFLVNAPSLFDEEAAQDEEVEPDIAQGTHKGGIRRFCFSNGDTLSCVRWDSQFHITSTDIIRALVHRFEDIKRPVINIKKFEEGVFSDLRCLKPGVDARLELPRSEFLELLYKHHCVRTQKKQKVFYWTSVPHDTLFRDALERDLKREAMGIEPTTKITDDADPSSFVVIGGMELPLSVPPTLAAHTCSGSTNGSSVVSRSRVSTATVTAPSAARHNASSNAHKDKIVSTGHLTTAAHSTSLVSESDAQPPSSNAECLSRQSMQAESAQSADEFAEVAKTAPAALPANDVYVHGSRASQPTLSEYITSKSAMSAAGAAGSHGAVENSLAESLSGSALASTFVPLNSNWAGVDFQTLQRYAMDLKSDYNEYQPTPTPHHSPKESALIAGELAGLINPDPNASITQNNVHSFSALLEQLIGSSGKIEEGMGAAPNNQLLSLSAAQPLFSSSQFSTSSNQQSSGMAVHPTSQNAMPASMDLEIGNIAAHSAMIDSIHPSPSIMSMASSQHISTNQTPEASASSSHFTDKHPEHTRLMNELDSLLTSANASNSASANTSGTNGMTMSSLSADMAQSLPNMVPLFDVAPDFSGLNMVSNAFSNSISSMQPMASEASVSKTRAAAVDSKSMDIVRQLWLNQKPSVAPTPRSTRFSRYHPYLKTMARIAHRGSSSLLNRVPSTADPNVAAAAVNAMVATAGRGMSNTFASSSGGDTSSSNAFSNSSVVMESAPSMPLQQIAMPSTRQDQDEPFHSASARQTQPMSDVEHDGVTSEKTLTRPKRKSKSKACDDDDQPRRYSCTFAGCTKQFKRHEHLKRHFRTHTGERPYKCPAPDCGKDFARMDNLNQHIRTHVNRKVASRRAGRKPADGNTSQQQQQSLNGANTNVDYSADGLAKLEEESIFKPAFSSESISTSLGLANDGTEAEAISSMKIPAAVSMHPTNSNEIRMAVPEGLTPMNQDWFMSNVREPVRQTDQQQPQVLQSPSLAENNAVAMLRKISRSNRARIVGGSTIGMGDFGVKPKDEQAFTPYGPSGTPEIHSNSENTAGGDTSSSNLLRTLSTESNSTPINPI</sequence>
<dbReference type="AlphaFoldDB" id="A0A9W8I3E7"/>
<evidence type="ECO:0000256" key="4">
    <source>
        <dbReference type="ARBA" id="ARBA00022771"/>
    </source>
</evidence>
<dbReference type="GO" id="GO:0000981">
    <property type="term" value="F:DNA-binding transcription factor activity, RNA polymerase II-specific"/>
    <property type="evidence" value="ECO:0007669"/>
    <property type="project" value="UniProtKB-ARBA"/>
</dbReference>
<feature type="region of interest" description="Disordered" evidence="11">
    <location>
        <begin position="512"/>
        <end position="535"/>
    </location>
</feature>
<dbReference type="GO" id="GO:1990527">
    <property type="term" value="C:Tec1p-Ste12p-Dig1p complex"/>
    <property type="evidence" value="ECO:0007669"/>
    <property type="project" value="TreeGrafter"/>
</dbReference>
<comment type="caution">
    <text evidence="13">The sequence shown here is derived from an EMBL/GenBank/DDBJ whole genome shotgun (WGS) entry which is preliminary data.</text>
</comment>
<feature type="non-terminal residue" evidence="13">
    <location>
        <position position="1074"/>
    </location>
</feature>
<organism evidence="13 14">
    <name type="scientific">Coemansia brasiliensis</name>
    <dbReference type="NCBI Taxonomy" id="2650707"/>
    <lineage>
        <taxon>Eukaryota</taxon>
        <taxon>Fungi</taxon>
        <taxon>Fungi incertae sedis</taxon>
        <taxon>Zoopagomycota</taxon>
        <taxon>Kickxellomycotina</taxon>
        <taxon>Kickxellomycetes</taxon>
        <taxon>Kickxellales</taxon>
        <taxon>Kickxellaceae</taxon>
        <taxon>Coemansia</taxon>
    </lineage>
</organism>
<accession>A0A9W8I3E7</accession>
<evidence type="ECO:0000256" key="5">
    <source>
        <dbReference type="ARBA" id="ARBA00022833"/>
    </source>
</evidence>
<feature type="region of interest" description="Disordered" evidence="11">
    <location>
        <begin position="711"/>
        <end position="797"/>
    </location>
</feature>
<keyword evidence="2" id="KW-0479">Metal-binding</keyword>
<feature type="compositionally biased region" description="Low complexity" evidence="11">
    <location>
        <begin position="1053"/>
        <end position="1074"/>
    </location>
</feature>
<dbReference type="InterPro" id="IPR013087">
    <property type="entry name" value="Znf_C2H2_type"/>
</dbReference>
<comment type="similarity">
    <text evidence="9">Belongs to the STE12 transcription factor family.</text>
</comment>
<evidence type="ECO:0000256" key="11">
    <source>
        <dbReference type="SAM" id="MobiDB-lite"/>
    </source>
</evidence>
<feature type="region of interest" description="Disordered" evidence="11">
    <location>
        <begin position="1020"/>
        <end position="1074"/>
    </location>
</feature>
<feature type="compositionally biased region" description="Low complexity" evidence="11">
    <location>
        <begin position="458"/>
        <end position="469"/>
    </location>
</feature>
<dbReference type="SMART" id="SM00355">
    <property type="entry name" value="ZnF_C2H2"/>
    <property type="match status" value="2"/>
</dbReference>
<feature type="region of interest" description="Disordered" evidence="11">
    <location>
        <begin position="855"/>
        <end position="889"/>
    </location>
</feature>
<feature type="region of interest" description="Disordered" evidence="11">
    <location>
        <begin position="197"/>
        <end position="236"/>
    </location>
</feature>
<name>A0A9W8I3E7_9FUNG</name>
<dbReference type="EMBL" id="JANBUW010000599">
    <property type="protein sequence ID" value="KAJ2846202.1"/>
    <property type="molecule type" value="Genomic_DNA"/>
</dbReference>
<comment type="subcellular location">
    <subcellularLocation>
        <location evidence="1">Nucleus</location>
    </subcellularLocation>
</comment>
<keyword evidence="3" id="KW-0677">Repeat</keyword>
<dbReference type="GO" id="GO:0000978">
    <property type="term" value="F:RNA polymerase II cis-regulatory region sequence-specific DNA binding"/>
    <property type="evidence" value="ECO:0007669"/>
    <property type="project" value="UniProtKB-ARBA"/>
</dbReference>
<dbReference type="OrthoDB" id="1095242at2759"/>
<dbReference type="InterPro" id="IPR003120">
    <property type="entry name" value="Ste12"/>
</dbReference>
<dbReference type="PANTHER" id="PTHR47427">
    <property type="entry name" value="PROTEIN STE12"/>
    <property type="match status" value="1"/>
</dbReference>
<dbReference type="SUPFAM" id="SSF57667">
    <property type="entry name" value="beta-beta-alpha zinc fingers"/>
    <property type="match status" value="1"/>
</dbReference>
<dbReference type="FunFam" id="3.30.160.60:FF:000072">
    <property type="entry name" value="zinc finger protein 143 isoform X1"/>
    <property type="match status" value="2"/>
</dbReference>
<reference evidence="13" key="1">
    <citation type="submission" date="2022-07" db="EMBL/GenBank/DDBJ databases">
        <title>Phylogenomic reconstructions and comparative analyses of Kickxellomycotina fungi.</title>
        <authorList>
            <person name="Reynolds N.K."/>
            <person name="Stajich J.E."/>
            <person name="Barry K."/>
            <person name="Grigoriev I.V."/>
            <person name="Crous P."/>
            <person name="Smith M.E."/>
        </authorList>
    </citation>
    <scope>NUCLEOTIDE SEQUENCE</scope>
    <source>
        <strain evidence="13">NRRL 1566</strain>
    </source>
</reference>
<dbReference type="PROSITE" id="PS50157">
    <property type="entry name" value="ZINC_FINGER_C2H2_2"/>
    <property type="match status" value="2"/>
</dbReference>
<feature type="compositionally biased region" description="Basic residues" evidence="11">
    <location>
        <begin position="855"/>
        <end position="867"/>
    </location>
</feature>
<dbReference type="InterPro" id="IPR052127">
    <property type="entry name" value="STE12_transcription_factor"/>
</dbReference>
<dbReference type="InterPro" id="IPR036236">
    <property type="entry name" value="Znf_C2H2_sf"/>
</dbReference>
<feature type="domain" description="C2H2-type" evidence="12">
    <location>
        <begin position="831"/>
        <end position="860"/>
    </location>
</feature>
<feature type="compositionally biased region" description="Low complexity" evidence="11">
    <location>
        <begin position="711"/>
        <end position="728"/>
    </location>
</feature>
<evidence type="ECO:0000313" key="14">
    <source>
        <dbReference type="Proteomes" id="UP001139887"/>
    </source>
</evidence>
<dbReference type="GO" id="GO:0005634">
    <property type="term" value="C:nucleus"/>
    <property type="evidence" value="ECO:0007669"/>
    <property type="project" value="UniProtKB-SubCell"/>
</dbReference>
<feature type="domain" description="C2H2-type" evidence="12">
    <location>
        <begin position="801"/>
        <end position="830"/>
    </location>
</feature>
<keyword evidence="8" id="KW-0539">Nucleus</keyword>
<dbReference type="Pfam" id="PF02200">
    <property type="entry name" value="STE"/>
    <property type="match status" value="1"/>
</dbReference>
<feature type="region of interest" description="Disordered" evidence="11">
    <location>
        <begin position="458"/>
        <end position="478"/>
    </location>
</feature>
<feature type="compositionally biased region" description="Low complexity" evidence="11">
    <location>
        <begin position="198"/>
        <end position="230"/>
    </location>
</feature>
<evidence type="ECO:0000313" key="13">
    <source>
        <dbReference type="EMBL" id="KAJ2846202.1"/>
    </source>
</evidence>
<evidence type="ECO:0000259" key="12">
    <source>
        <dbReference type="PROSITE" id="PS50157"/>
    </source>
</evidence>
<evidence type="ECO:0000256" key="6">
    <source>
        <dbReference type="ARBA" id="ARBA00023015"/>
    </source>
</evidence>
<feature type="compositionally biased region" description="Polar residues" evidence="11">
    <location>
        <begin position="872"/>
        <end position="889"/>
    </location>
</feature>
<evidence type="ECO:0000256" key="7">
    <source>
        <dbReference type="ARBA" id="ARBA00023163"/>
    </source>
</evidence>
<dbReference type="Pfam" id="PF00096">
    <property type="entry name" value="zf-C2H2"/>
    <property type="match status" value="1"/>
</dbReference>
<evidence type="ECO:0000256" key="3">
    <source>
        <dbReference type="ARBA" id="ARBA00022737"/>
    </source>
</evidence>
<keyword evidence="5" id="KW-0862">Zinc</keyword>
<evidence type="ECO:0000256" key="8">
    <source>
        <dbReference type="ARBA" id="ARBA00023242"/>
    </source>
</evidence>
<keyword evidence="4 10" id="KW-0863">Zinc-finger</keyword>
<dbReference type="GO" id="GO:0008270">
    <property type="term" value="F:zinc ion binding"/>
    <property type="evidence" value="ECO:0007669"/>
    <property type="project" value="UniProtKB-KW"/>
</dbReference>
<evidence type="ECO:0000256" key="1">
    <source>
        <dbReference type="ARBA" id="ARBA00004123"/>
    </source>
</evidence>
<keyword evidence="6" id="KW-0805">Transcription regulation</keyword>
<dbReference type="PANTHER" id="PTHR47427:SF1">
    <property type="entry name" value="PROTEIN STE12"/>
    <property type="match status" value="1"/>
</dbReference>
<proteinExistence type="inferred from homology"/>
<keyword evidence="7" id="KW-0804">Transcription</keyword>
<keyword evidence="14" id="KW-1185">Reference proteome</keyword>
<dbReference type="GO" id="GO:1990526">
    <property type="term" value="C:Ste12p-Dig1p-Dig2p complex"/>
    <property type="evidence" value="ECO:0007669"/>
    <property type="project" value="TreeGrafter"/>
</dbReference>
<evidence type="ECO:0000256" key="9">
    <source>
        <dbReference type="ARBA" id="ARBA00024345"/>
    </source>
</evidence>